<gene>
    <name evidence="1" type="ORF">FYJ76_14930</name>
</gene>
<dbReference type="RefSeq" id="WP_154523819.1">
    <property type="nucleotide sequence ID" value="NZ_CATXDA010000002.1"/>
</dbReference>
<dbReference type="AlphaFoldDB" id="A0A6I2UAY3"/>
<dbReference type="EMBL" id="VUNJ01000021">
    <property type="protein sequence ID" value="MST93208.1"/>
    <property type="molecule type" value="Genomic_DNA"/>
</dbReference>
<evidence type="ECO:0000313" key="2">
    <source>
        <dbReference type="Proteomes" id="UP000431913"/>
    </source>
</evidence>
<name>A0A6I2UAY3_9FIRM</name>
<comment type="caution">
    <text evidence="1">The sequence shown here is derived from an EMBL/GenBank/DDBJ whole genome shotgun (WGS) entry which is preliminary data.</text>
</comment>
<organism evidence="1 2">
    <name type="scientific">Ruthenibacterium lactatiformans</name>
    <dbReference type="NCBI Taxonomy" id="1550024"/>
    <lineage>
        <taxon>Bacteria</taxon>
        <taxon>Bacillati</taxon>
        <taxon>Bacillota</taxon>
        <taxon>Clostridia</taxon>
        <taxon>Eubacteriales</taxon>
        <taxon>Oscillospiraceae</taxon>
        <taxon>Ruthenibacterium</taxon>
    </lineage>
</organism>
<protein>
    <submittedName>
        <fullName evidence="1">Uncharacterized protein</fullName>
    </submittedName>
</protein>
<proteinExistence type="predicted"/>
<accession>A0A6I2UAY3</accession>
<sequence length="194" mass="22873">MFEIEENTLDELPYSITCLQFAYLAYEVAPENVNSMRHLECSMDDTYEAAESALACYCDLISPHDYGDNSECFTYGCYYSSKHMMEFYRLCRVHAKLLRVKLHEEPFFARAKRFVYSQLYNSYTFDYTLQTKVNREYASGIAVRFTGDFYEFEDFNMAMIDVMRFYRAEAARLKNVLAMTRRTDSDVTIREEAA</sequence>
<dbReference type="Proteomes" id="UP000431913">
    <property type="component" value="Unassembled WGS sequence"/>
</dbReference>
<evidence type="ECO:0000313" key="1">
    <source>
        <dbReference type="EMBL" id="MST93208.1"/>
    </source>
</evidence>
<reference evidence="1 2" key="1">
    <citation type="submission" date="2019-08" db="EMBL/GenBank/DDBJ databases">
        <title>In-depth cultivation of the pig gut microbiome towards novel bacterial diversity and tailored functional studies.</title>
        <authorList>
            <person name="Wylensek D."/>
            <person name="Hitch T.C.A."/>
            <person name="Clavel T."/>
        </authorList>
    </citation>
    <scope>NUCLEOTIDE SEQUENCE [LARGE SCALE GENOMIC DNA]</scope>
    <source>
        <strain evidence="1 2">WCA3-601-WT-6J</strain>
    </source>
</reference>